<evidence type="ECO:0000313" key="1">
    <source>
        <dbReference type="EMBL" id="CAF4375490.1"/>
    </source>
</evidence>
<feature type="non-terminal residue" evidence="1">
    <location>
        <position position="77"/>
    </location>
</feature>
<dbReference type="EMBL" id="CAJOBF010019393">
    <property type="protein sequence ID" value="CAF4375490.1"/>
    <property type="molecule type" value="Genomic_DNA"/>
</dbReference>
<proteinExistence type="predicted"/>
<protein>
    <submittedName>
        <fullName evidence="1">Uncharacterized protein</fullName>
    </submittedName>
</protein>
<reference evidence="1" key="1">
    <citation type="submission" date="2021-02" db="EMBL/GenBank/DDBJ databases">
        <authorList>
            <person name="Nowell W R."/>
        </authorList>
    </citation>
    <scope>NUCLEOTIDE SEQUENCE</scope>
</reference>
<name>A0A820MP18_9BILA</name>
<accession>A0A820MP18</accession>
<dbReference type="Proteomes" id="UP000663842">
    <property type="component" value="Unassembled WGS sequence"/>
</dbReference>
<evidence type="ECO:0000313" key="2">
    <source>
        <dbReference type="Proteomes" id="UP000663842"/>
    </source>
</evidence>
<organism evidence="1 2">
    <name type="scientific">Rotaria magnacalcarata</name>
    <dbReference type="NCBI Taxonomy" id="392030"/>
    <lineage>
        <taxon>Eukaryota</taxon>
        <taxon>Metazoa</taxon>
        <taxon>Spiralia</taxon>
        <taxon>Gnathifera</taxon>
        <taxon>Rotifera</taxon>
        <taxon>Eurotatoria</taxon>
        <taxon>Bdelloidea</taxon>
        <taxon>Philodinida</taxon>
        <taxon>Philodinidae</taxon>
        <taxon>Rotaria</taxon>
    </lineage>
</organism>
<sequence length="77" mass="8523">MNLMNIEISLALTAAEQQNQQRRNLRNSRSRGQTELNLIDGITSYLHTTAAAVTTTTTAPSFANEFSTNEQSCFSEI</sequence>
<dbReference type="AlphaFoldDB" id="A0A820MP18"/>
<comment type="caution">
    <text evidence="1">The sequence shown here is derived from an EMBL/GenBank/DDBJ whole genome shotgun (WGS) entry which is preliminary data.</text>
</comment>
<gene>
    <name evidence="1" type="ORF">UXM345_LOCUS37173</name>
</gene>